<protein>
    <recommendedName>
        <fullName evidence="4">DUF3311 domain-containing protein</fullName>
    </recommendedName>
</protein>
<dbReference type="AlphaFoldDB" id="A0A9X7VW41"/>
<gene>
    <name evidence="2" type="ORF">JZ786_13605</name>
</gene>
<dbReference type="KEGG" id="afx:JZ786_13605"/>
<reference evidence="2 3" key="1">
    <citation type="submission" date="2021-02" db="EMBL/GenBank/DDBJ databases">
        <title>Alicyclobacillus curvatus sp. nov. and Alicyclobacillus mengziensis sp. nov., two acidophilic bacteria isolated from acid mine drainage.</title>
        <authorList>
            <person name="Huang Y."/>
        </authorList>
    </citation>
    <scope>NUCLEOTIDE SEQUENCE [LARGE SCALE GENOMIC DNA]</scope>
    <source>
        <strain evidence="2 3">S30H14</strain>
    </source>
</reference>
<dbReference type="RefSeq" id="WP_206654966.1">
    <property type="nucleotide sequence ID" value="NZ_CP071182.1"/>
</dbReference>
<dbReference type="Proteomes" id="UP000663505">
    <property type="component" value="Chromosome"/>
</dbReference>
<evidence type="ECO:0000256" key="1">
    <source>
        <dbReference type="SAM" id="Phobius"/>
    </source>
</evidence>
<evidence type="ECO:0008006" key="4">
    <source>
        <dbReference type="Google" id="ProtNLM"/>
    </source>
</evidence>
<dbReference type="EMBL" id="CP071182">
    <property type="protein sequence ID" value="QSO45597.1"/>
    <property type="molecule type" value="Genomic_DNA"/>
</dbReference>
<sequence length="78" mass="8861">MKRSITAWLLTVIVILLLYLGAVALFANRIHPTILSMPFLYAWYVLVPLLTPVALGLLYIYDSRHNPQNDPIHWTGGN</sequence>
<accession>A0A9X7VW41</accession>
<keyword evidence="3" id="KW-1185">Reference proteome</keyword>
<proteinExistence type="predicted"/>
<feature type="transmembrane region" description="Helical" evidence="1">
    <location>
        <begin position="39"/>
        <end position="61"/>
    </location>
</feature>
<evidence type="ECO:0000313" key="2">
    <source>
        <dbReference type="EMBL" id="QSO45597.1"/>
    </source>
</evidence>
<keyword evidence="1" id="KW-1133">Transmembrane helix</keyword>
<evidence type="ECO:0000313" key="3">
    <source>
        <dbReference type="Proteomes" id="UP000663505"/>
    </source>
</evidence>
<keyword evidence="1" id="KW-0472">Membrane</keyword>
<keyword evidence="1" id="KW-0812">Transmembrane</keyword>
<feature type="transmembrane region" description="Helical" evidence="1">
    <location>
        <begin position="7"/>
        <end position="27"/>
    </location>
</feature>
<name>A0A9X7VW41_9BACL</name>
<organism evidence="2 3">
    <name type="scientific">Alicyclobacillus mengziensis</name>
    <dbReference type="NCBI Taxonomy" id="2931921"/>
    <lineage>
        <taxon>Bacteria</taxon>
        <taxon>Bacillati</taxon>
        <taxon>Bacillota</taxon>
        <taxon>Bacilli</taxon>
        <taxon>Bacillales</taxon>
        <taxon>Alicyclobacillaceae</taxon>
        <taxon>Alicyclobacillus</taxon>
    </lineage>
</organism>